<dbReference type="EMBL" id="AP017928">
    <property type="protein sequence ID" value="BBA33753.1"/>
    <property type="molecule type" value="Genomic_DNA"/>
</dbReference>
<gene>
    <name evidence="1" type="ORF">sS8_1797</name>
</gene>
<dbReference type="PROSITE" id="PS51257">
    <property type="entry name" value="PROKAR_LIPOPROTEIN"/>
    <property type="match status" value="1"/>
</dbReference>
<keyword evidence="2" id="KW-1185">Reference proteome</keyword>
<dbReference type="Pfam" id="PF13698">
    <property type="entry name" value="DUF4156"/>
    <property type="match status" value="1"/>
</dbReference>
<name>A0A250KQ02_9GAMM</name>
<sequence length="110" mass="11937">MSGARLFTLVLGGALAFLISGCTWVELKPQGEKIRMLTPPEVGRCKFLGRITSNTAATIGIFARSRDTVQEEVYRLARNNAGDMGGDTIVPTGPMIDGEQSFNVYRCINP</sequence>
<dbReference type="KEGG" id="mmai:sS8_1797"/>
<accession>A0A250KQ02</accession>
<proteinExistence type="predicted"/>
<dbReference type="OrthoDB" id="6120981at2"/>
<evidence type="ECO:0000313" key="1">
    <source>
        <dbReference type="EMBL" id="BBA33753.1"/>
    </source>
</evidence>
<dbReference type="AlphaFoldDB" id="A0A250KQ02"/>
<evidence type="ECO:0000313" key="2">
    <source>
        <dbReference type="Proteomes" id="UP000266313"/>
    </source>
</evidence>
<reference evidence="1 2" key="1">
    <citation type="submission" date="2016-12" db="EMBL/GenBank/DDBJ databases">
        <title>Genome sequencing of Methylocaldum marinum.</title>
        <authorList>
            <person name="Takeuchi M."/>
            <person name="Kamagata Y."/>
            <person name="Hiraoka S."/>
            <person name="Oshima K."/>
            <person name="Hattori M."/>
            <person name="Iwasaki W."/>
        </authorList>
    </citation>
    <scope>NUCLEOTIDE SEQUENCE [LARGE SCALE GENOMIC DNA]</scope>
    <source>
        <strain evidence="1 2">S8</strain>
    </source>
</reference>
<organism evidence="1 2">
    <name type="scientific">Methylocaldum marinum</name>
    <dbReference type="NCBI Taxonomy" id="1432792"/>
    <lineage>
        <taxon>Bacteria</taxon>
        <taxon>Pseudomonadati</taxon>
        <taxon>Pseudomonadota</taxon>
        <taxon>Gammaproteobacteria</taxon>
        <taxon>Methylococcales</taxon>
        <taxon>Methylococcaceae</taxon>
        <taxon>Methylocaldum</taxon>
    </lineage>
</organism>
<dbReference type="RefSeq" id="WP_119629314.1">
    <property type="nucleotide sequence ID" value="NZ_AP017928.1"/>
</dbReference>
<protein>
    <recommendedName>
        <fullName evidence="3">Lipoprotein</fullName>
    </recommendedName>
</protein>
<evidence type="ECO:0008006" key="3">
    <source>
        <dbReference type="Google" id="ProtNLM"/>
    </source>
</evidence>
<dbReference type="InterPro" id="IPR025294">
    <property type="entry name" value="DUF4156"/>
</dbReference>
<dbReference type="Proteomes" id="UP000266313">
    <property type="component" value="Chromosome"/>
</dbReference>